<accession>A0ABT6FI79</accession>
<evidence type="ECO:0000313" key="1">
    <source>
        <dbReference type="EMBL" id="MDG3007275.1"/>
    </source>
</evidence>
<dbReference type="RefSeq" id="WP_277863560.1">
    <property type="nucleotide sequence ID" value="NZ_JARRAG010000002.1"/>
</dbReference>
<keyword evidence="2" id="KW-1185">Reference proteome</keyword>
<reference evidence="1 2" key="1">
    <citation type="submission" date="2023-03" db="EMBL/GenBank/DDBJ databases">
        <title>Paludisphaera mucosa sp. nov. a novel planctomycete from northern fen.</title>
        <authorList>
            <person name="Ivanova A."/>
        </authorList>
    </citation>
    <scope>NUCLEOTIDE SEQUENCE [LARGE SCALE GENOMIC DNA]</scope>
    <source>
        <strain evidence="1 2">Pla2</strain>
    </source>
</reference>
<dbReference type="EMBL" id="JARRAG010000002">
    <property type="protein sequence ID" value="MDG3007275.1"/>
    <property type="molecule type" value="Genomic_DNA"/>
</dbReference>
<comment type="caution">
    <text evidence="1">The sequence shown here is derived from an EMBL/GenBank/DDBJ whole genome shotgun (WGS) entry which is preliminary data.</text>
</comment>
<proteinExistence type="predicted"/>
<dbReference type="Proteomes" id="UP001216907">
    <property type="component" value="Unassembled WGS sequence"/>
</dbReference>
<name>A0ABT6FI79_9BACT</name>
<sequence length="531" mass="54855">MTRRLGGGRGAMTVLGLLASTTGWAGEEPVRPALVVRAVGPDRQAEAVLGLFKGSRAAHPAAAMAAWRRATRDPNGLGKPIQAVAAAFNPEMVAEWRAFRDAELALGLDPAGALQWFAAIPQDDGVMTALVTSLRLSGGADEPPMGEPPTAVERLGGPGATLATVTPRGTAFASRRVDLAAAVARLGEPRGAEAPGSAESGFRIRFDPGLLAVDAGTNLSVLRVALGAKAAGLEAVDGFLSLRDDHLDLDLASRFGPQQPAVLMETPPLDPAWLAWLPADATQAAVAVAAGRGPAFWDALFAVIDRVDRADPARAQLQPLRVRLNLLASVRGVRPEVDLWPLLRGLSAGTFAGPGDPRASLGGVLALHAERPEDAERILSRVVLPLAPLLGGGKPASGPADAVAAIGKVSGRPVEATVRGTTVLIGWGEGAVATALKSAEDPGRSVATLATGEGGRPIGRVGIFRPGSVRLPRVGEDPASPLAATLAEAAPVVWRGGWEGGRAWDVVRWGDLRRSVARFLERVPQAPPDAP</sequence>
<gene>
    <name evidence="1" type="ORF">PZE19_26220</name>
</gene>
<evidence type="ECO:0008006" key="3">
    <source>
        <dbReference type="Google" id="ProtNLM"/>
    </source>
</evidence>
<organism evidence="1 2">
    <name type="scientific">Paludisphaera mucosa</name>
    <dbReference type="NCBI Taxonomy" id="3030827"/>
    <lineage>
        <taxon>Bacteria</taxon>
        <taxon>Pseudomonadati</taxon>
        <taxon>Planctomycetota</taxon>
        <taxon>Planctomycetia</taxon>
        <taxon>Isosphaerales</taxon>
        <taxon>Isosphaeraceae</taxon>
        <taxon>Paludisphaera</taxon>
    </lineage>
</organism>
<protein>
    <recommendedName>
        <fullName evidence="3">DUF3352 domain-containing protein</fullName>
    </recommendedName>
</protein>
<evidence type="ECO:0000313" key="2">
    <source>
        <dbReference type="Proteomes" id="UP001216907"/>
    </source>
</evidence>